<dbReference type="PANTHER" id="PTHR33116:SF80">
    <property type="entry name" value="REVERSE TRANSCRIPTASE ZINC-BINDING DOMAIN-CONTAINING PROTEIN"/>
    <property type="match status" value="1"/>
</dbReference>
<dbReference type="SMART" id="SM00248">
    <property type="entry name" value="ANK"/>
    <property type="match status" value="5"/>
</dbReference>
<dbReference type="Pfam" id="PF13966">
    <property type="entry name" value="zf-RVT"/>
    <property type="match status" value="1"/>
</dbReference>
<dbReference type="InterPro" id="IPR002110">
    <property type="entry name" value="Ankyrin_rpt"/>
</dbReference>
<dbReference type="InterPro" id="IPR000477">
    <property type="entry name" value="RT_dom"/>
</dbReference>
<reference evidence="3 4" key="1">
    <citation type="submission" date="2020-12" db="EMBL/GenBank/DDBJ databases">
        <title>Concerted genomic and epigenomic changes stabilize Arabidopsis allopolyploids.</title>
        <authorList>
            <person name="Chen Z."/>
        </authorList>
    </citation>
    <scope>NUCLEOTIDE SEQUENCE [LARGE SCALE GENOMIC DNA]</scope>
    <source>
        <strain evidence="3">Allo738</strain>
        <tissue evidence="3">Leaf</tissue>
    </source>
</reference>
<dbReference type="PANTHER" id="PTHR33116">
    <property type="entry name" value="REVERSE TRANSCRIPTASE ZINC-BINDING DOMAIN-CONTAINING PROTEIN-RELATED-RELATED"/>
    <property type="match status" value="1"/>
</dbReference>
<dbReference type="Pfam" id="PF03372">
    <property type="entry name" value="Exo_endo_phos"/>
    <property type="match status" value="1"/>
</dbReference>
<evidence type="ECO:0000256" key="1">
    <source>
        <dbReference type="SAM" id="Coils"/>
    </source>
</evidence>
<dbReference type="PROSITE" id="PS50878">
    <property type="entry name" value="RT_POL"/>
    <property type="match status" value="1"/>
</dbReference>
<proteinExistence type="predicted"/>
<comment type="caution">
    <text evidence="3">The sequence shown here is derived from an EMBL/GenBank/DDBJ whole genome shotgun (WGS) entry which is preliminary data.</text>
</comment>
<protein>
    <submittedName>
        <fullName evidence="3">Ankyrin repeat-containing domain</fullName>
    </submittedName>
</protein>
<organism evidence="3 4">
    <name type="scientific">Arabidopsis thaliana x Arabidopsis arenosa</name>
    <dbReference type="NCBI Taxonomy" id="1240361"/>
    <lineage>
        <taxon>Eukaryota</taxon>
        <taxon>Viridiplantae</taxon>
        <taxon>Streptophyta</taxon>
        <taxon>Embryophyta</taxon>
        <taxon>Tracheophyta</taxon>
        <taxon>Spermatophyta</taxon>
        <taxon>Magnoliopsida</taxon>
        <taxon>eudicotyledons</taxon>
        <taxon>Gunneridae</taxon>
        <taxon>Pentapetalae</taxon>
        <taxon>rosids</taxon>
        <taxon>malvids</taxon>
        <taxon>Brassicales</taxon>
        <taxon>Brassicaceae</taxon>
        <taxon>Camelineae</taxon>
        <taxon>Arabidopsis</taxon>
    </lineage>
</organism>
<dbReference type="EMBL" id="JAEFBK010000007">
    <property type="protein sequence ID" value="KAG7585977.1"/>
    <property type="molecule type" value="Genomic_DNA"/>
</dbReference>
<feature type="coiled-coil region" evidence="1">
    <location>
        <begin position="357"/>
        <end position="384"/>
    </location>
</feature>
<name>A0A8T2BF44_9BRAS</name>
<evidence type="ECO:0000313" key="3">
    <source>
        <dbReference type="EMBL" id="KAG7585977.1"/>
    </source>
</evidence>
<keyword evidence="1" id="KW-0175">Coiled coil</keyword>
<dbReference type="InterPro" id="IPR005135">
    <property type="entry name" value="Endo/exonuclease/phosphatase"/>
</dbReference>
<dbReference type="CDD" id="cd01650">
    <property type="entry name" value="RT_nLTR_like"/>
    <property type="match status" value="1"/>
</dbReference>
<feature type="domain" description="Reverse transcriptase" evidence="2">
    <location>
        <begin position="555"/>
        <end position="832"/>
    </location>
</feature>
<dbReference type="Proteomes" id="UP000694240">
    <property type="component" value="Chromosome 7"/>
</dbReference>
<dbReference type="GO" id="GO:0003824">
    <property type="term" value="F:catalytic activity"/>
    <property type="evidence" value="ECO:0007669"/>
    <property type="project" value="InterPro"/>
</dbReference>
<keyword evidence="4" id="KW-1185">Reference proteome</keyword>
<dbReference type="Pfam" id="PF00078">
    <property type="entry name" value="RVT_1"/>
    <property type="match status" value="1"/>
</dbReference>
<gene>
    <name evidence="3" type="ORF">ISN45_Aa02g013230</name>
</gene>
<evidence type="ECO:0000313" key="4">
    <source>
        <dbReference type="Proteomes" id="UP000694240"/>
    </source>
</evidence>
<evidence type="ECO:0000259" key="2">
    <source>
        <dbReference type="PROSITE" id="PS50878"/>
    </source>
</evidence>
<dbReference type="InterPro" id="IPR026960">
    <property type="entry name" value="RVT-Znf"/>
</dbReference>
<sequence length="1674" mass="191958">MREKPAEEDQEMDGHDCSVDEFAGTTVPNYRNPPFRPEVSPSRLLTVPGRHLTRYWPQNQVMSMYRDIFCWNVRGFNKQSHRSGFKKWVRTTRPIFGSLIETHVQQQKMRKFIDALLPGWSFDDNYAFSDLGKIWILWHPSVKVEILFKSLQMVTCQVQLPNCTDSVIVSFVYAANDELSRQALWRDLISHASGSNIIGKAWAVLGDFNQILRPSEHSSRSNLNMDRAMRDFDDTLLQSSLMDLNFRGCSFTWWNKRRASPLAKKLDRILVNDEWQALFANSLGFFDAPQFSDHSPSCIILNSAQPRRKKPFMFYNYLLKNSDFLLLISDRWYSLNVVGSDMFRVSAKLKSLKESIRQFSKSNYSDLEKRVQEALETLSEAQTRMLSSPSPQNAAYEIEASRKWEILSTAEEGFFFQRSKVTWIREGDKNSAYFHRMTSIRQSINHIHYLTDENENRIESQFGIQDHCVSYFRDLLGKEQTQPLFSQEDIRLLLGFNCSQDQRNLLVASFTPEQIKDAFFSLPKNKTSGPDGFSSEFFISCWSVVGPEVVSAVLEFFSSGTLLKQWNATTLVLIPKIQNASKVSDFRPISCLNTLYKVISKLLANRLKVILHSVISHCQSAFMPGRLLAENVLLATEIVQGYNRTNIQPRAMLKVDLRKAFDSIRWDFVLATLEALNIPATFIGWIKECICTPSFTVSINGSSDGFFKSKRGLRQGDPLSPYLFVLAMEVFSKLMHSRFESGSISYHPKTENLKISHLMFADDVMIFFDGSSSSLHGIYETLDDFAGWSGLHLNREKTLLYHAGLSPDEVREISAYDFPVGSLPVRYLGLPLMSRKLRINEYSPLLDKIKSKFRGWAVKSLSFAGRTQLIASVIYGTINFWMSTFSLPKGCIREIESICSRFLWSGNIENHSKAKVAWTSLCVPKAEGGLGLRRLSVWNNNLCLRLIWLLFSGSGSLWVAWHLHHQNLYEASFWSIRGRSSDSWLWKSLLKLRHLASQFVKCIVGNGRDAWFWHDNWTPFGPLIKYFGEHGPRSLRVPITAKVADVCNASGWTIAHPRSDQGESLQIYLSSIQLPTSVSNSDHFEWVIERKSTNGFSSSKTWEQLRPREDEKAWAPLIWFKGHIPKHAFQLWITNLDRLPTMARLASWGLDVSTVCSLCSTSIENRDHLFLECAFARFLWKKILERIGHPQIFFSDWNSMLVWVKFLFFCFAENVRNGYSKYLPLSQAISHGNLESVRDFLDHNPDALTSWIDTLETPLLKACSCGQLEIVKELLQRMTPEQMLIPTETESHSPLTPLLIAAMTGNLGIAEALVEKCPKLTEIPSRLGRVIPVIRAANAGHKEMTRFLYYRTSLSFLLSGKGFWAINLSHYAIFNGILDIASHIFEVRPRLVVTQHRRLESTPLGLLASKPDLFGSGYNLSFWQGLIYSCIEVNLPTDPKTSLSNPHLSLLSKIIHSLPKWFGIEGIYEQKENHCYAQSFLQGMFREVSIMDKDDSWTNAVHEAIIRAVSHGNKLFIVEMIKSNPELLMTNYGESKRNIFQLAVEFRKEKIFDLIYGLDDRKNMLISWYDHKCNWILHIAGEISPLDELSKVAGPALQMQRELQWFKEIESMVPDNELARKNKNGQMPREIFENSHREMRVEGEKWMKETAAANSFVAALIALPSHLHCSRRHQ</sequence>
<accession>A0A8T2BF44</accession>